<organism evidence="1 2">
    <name type="scientific">Methylocella silvestris (strain DSM 15510 / CIP 108128 / LMG 27833 / NCIMB 13906 / BL2)</name>
    <dbReference type="NCBI Taxonomy" id="395965"/>
    <lineage>
        <taxon>Bacteria</taxon>
        <taxon>Pseudomonadati</taxon>
        <taxon>Pseudomonadota</taxon>
        <taxon>Alphaproteobacteria</taxon>
        <taxon>Hyphomicrobiales</taxon>
        <taxon>Beijerinckiaceae</taxon>
        <taxon>Methylocella</taxon>
    </lineage>
</organism>
<protein>
    <submittedName>
        <fullName evidence="1">Uncharacterized protein</fullName>
    </submittedName>
</protein>
<accession>B8ESX3</accession>
<dbReference type="KEGG" id="msl:Msil_2173"/>
<gene>
    <name evidence="1" type="ordered locus">Msil_2173</name>
</gene>
<sequence>MRFRSGQKQCSGFGLTRLEETVAEAYQKLMYNLATHDAREPDPHHVVQGPKTSDAVAKLVDRRSIKYLQETGVPFEALKAAGAIFVEGATSRPVVKGPTLARAKQLTVGRICMASDENLFDDQLAARFHCDATALCGEITGYFHRKQTEINEIIFVPLIIFARIVRLRDAALMLTQGGFPTEAGIIVLSQFEAKLDLAQSATDVTWAARWLEHQDTRHSLTAKITDAINKVFEDEADRSLEQSIFRHLSAMKHGNPVSSELGFQVRKDKGTITISTGEMDDATTATANTMISRYASYQLVWAARVLEATTARYAICTPATLQAIQEDWQSVSGYGTTFARFLESSFARWAGHLNFASGNQR</sequence>
<evidence type="ECO:0000313" key="2">
    <source>
        <dbReference type="Proteomes" id="UP000002257"/>
    </source>
</evidence>
<keyword evidence="2" id="KW-1185">Reference proteome</keyword>
<dbReference type="EMBL" id="CP001280">
    <property type="protein sequence ID" value="ACK51111.1"/>
    <property type="molecule type" value="Genomic_DNA"/>
</dbReference>
<evidence type="ECO:0000313" key="1">
    <source>
        <dbReference type="EMBL" id="ACK51111.1"/>
    </source>
</evidence>
<proteinExistence type="predicted"/>
<dbReference type="Proteomes" id="UP000002257">
    <property type="component" value="Chromosome"/>
</dbReference>
<dbReference type="HOGENOM" id="CLU_766848_0_0_5"/>
<name>B8ESX3_METSB</name>
<dbReference type="AlphaFoldDB" id="B8ESX3"/>
<reference evidence="1 2" key="1">
    <citation type="journal article" date="2010" name="J. Bacteriol.">
        <title>Complete genome sequence of the aerobic facultative methanotroph Methylocella silvestris BL2.</title>
        <authorList>
            <person name="Chen Y."/>
            <person name="Crombie A."/>
            <person name="Rahman M.T."/>
            <person name="Dedysh S.N."/>
            <person name="Liesack W."/>
            <person name="Stott M.B."/>
            <person name="Alam M."/>
            <person name="Theisen A.R."/>
            <person name="Murrell J.C."/>
            <person name="Dunfield P.F."/>
        </authorList>
    </citation>
    <scope>NUCLEOTIDE SEQUENCE [LARGE SCALE GENOMIC DNA]</scope>
    <source>
        <strain evidence="2">DSM 15510 / CIP 108128 / LMG 27833 / NCIMB 13906 / BL2</strain>
    </source>
</reference>